<sequence>MACLQYYTATAAAKRGYTAQPRTTSAVNSALSACPHYDTSELATLLPGPLPLPPGPTPWLAGFSPLLAGPSLRLAGPPPLLARPTPPLAGPSPRLAGPTSWLARPTPPLAGPSPRLARPTPWLAGPTPRLTGPPPRRAGPPLLQPRPPPLLAGSPPLLAGSPPWQPGPPPRLAGSTPRLAGLPSWQAASPPRQPGPTQLLAGPTPRLEGSSPRLGTLTQLAGPSPQLAGPRPLLAGPLTNTELTETAGKCLHRQFHMSAKSHLTNRATLKQRQSRLFQTVNHAQVIWNLDTKPNGILGGHINVRSILPKIDQIQNLLMESNLDFLCMSETWLTSNIPTDLINIPRYTCYRKDRVKGRGGGVLIYIREQFNVTELDLGVNLECLGLCVILSPTMKFSIVVLYNPPSHDVNFYDELRNLLSIVNDSHECMLFGDFNINWKDKKVKAKLKLTMDKFKYKQLIDSPTRVTRKSETLIDLIFTNRPERVTKIYNLITGLSDHNMILVIRKLTKKRLVYHNKTENYTLTTGIPMSKMVDFEHDLKTANWDRVIREPDPDHSASSFVLTLHGIIGKHTRTWKRKPKKKSLPWFNSDISQLIKERDFALKRSLRTKTNTDHLIYTGLRNKVVSELRKAKTNYFNNLIDEANGNSSKLWQHINRLTKSSKQKHPKINSLKICDELINSNESIANGFNNFFIESVNDLASRFKSTDPPCNKCDKDHTNSFYIKEVSQDKVKKVIANMRMSMAKDIHNLNTTFIKKHHSYMLEPITYLVNLSIQTKSFPESWKTAIIAPVYKSGEKDLASNYRPIAILPIVSKILEKIVAEQLMDHLESNQLLYSQQFGFRQKYSTESANCYLLEKIKTSLDKGCVVGAVFLDLKKAFDTVNHSILLNKLMQFKISPEALKWFSSYLEGRQQCVRVNEVKSSLLANNMGVPQGSVLGPLLFTMYINDLPMSCSGVNCQMYADDTVIYVSTKTPGLAGERLTQALSDISEWLESSHLTLNVKKTVSICFSMRNRPDQELFQVRIKEEIIEVRSDVKYLGIILDKHLKFDSQVKHVCNKVKTNLNCFRFIRRNLSHQTAKLYMHALIFPHLSYCITSWSQASSTTLKLIVLIYKQAIKIMDQKPLKWHHCRILRKHNLLTFENFINFSTLRFFFNCLNDKLSKLFSTVAVRRRSSHRTITRASTCGDCLVPRCKTSFGQSALSVKGANLWNSLPTDLKLETDSKVFNKELKKWLKSKQQRLHE</sequence>
<dbReference type="Proteomes" id="UP000694548">
    <property type="component" value="Unassembled WGS sequence"/>
</dbReference>
<dbReference type="Pfam" id="PF00078">
    <property type="entry name" value="RVT_1"/>
    <property type="match status" value="1"/>
</dbReference>
<organism evidence="3 4">
    <name type="scientific">Nothobranchius furzeri</name>
    <name type="common">Turquoise killifish</name>
    <dbReference type="NCBI Taxonomy" id="105023"/>
    <lineage>
        <taxon>Eukaryota</taxon>
        <taxon>Metazoa</taxon>
        <taxon>Chordata</taxon>
        <taxon>Craniata</taxon>
        <taxon>Vertebrata</taxon>
        <taxon>Euteleostomi</taxon>
        <taxon>Actinopterygii</taxon>
        <taxon>Neopterygii</taxon>
        <taxon>Teleostei</taxon>
        <taxon>Neoteleostei</taxon>
        <taxon>Acanthomorphata</taxon>
        <taxon>Ovalentaria</taxon>
        <taxon>Atherinomorphae</taxon>
        <taxon>Cyprinodontiformes</taxon>
        <taxon>Nothobranchiidae</taxon>
        <taxon>Nothobranchius</taxon>
    </lineage>
</organism>
<dbReference type="Pfam" id="PF03372">
    <property type="entry name" value="Exo_endo_phos"/>
    <property type="match status" value="1"/>
</dbReference>
<proteinExistence type="predicted"/>
<dbReference type="InterPro" id="IPR036691">
    <property type="entry name" value="Endo/exonu/phosph_ase_sf"/>
</dbReference>
<dbReference type="GO" id="GO:0003824">
    <property type="term" value="F:catalytic activity"/>
    <property type="evidence" value="ECO:0007669"/>
    <property type="project" value="InterPro"/>
</dbReference>
<feature type="compositionally biased region" description="Pro residues" evidence="1">
    <location>
        <begin position="131"/>
        <end position="150"/>
    </location>
</feature>
<accession>A0A8C6NZW5</accession>
<dbReference type="PROSITE" id="PS50878">
    <property type="entry name" value="RT_POL"/>
    <property type="match status" value="1"/>
</dbReference>
<name>A0A8C6NZW5_NOTFU</name>
<reference evidence="3" key="2">
    <citation type="submission" date="2025-09" db="UniProtKB">
        <authorList>
            <consortium name="Ensembl"/>
        </authorList>
    </citation>
    <scope>IDENTIFICATION</scope>
</reference>
<dbReference type="InterPro" id="IPR043502">
    <property type="entry name" value="DNA/RNA_pol_sf"/>
</dbReference>
<dbReference type="GeneTree" id="ENSGT01120000271879"/>
<feature type="compositionally biased region" description="Pro residues" evidence="1">
    <location>
        <begin position="78"/>
        <end position="90"/>
    </location>
</feature>
<evidence type="ECO:0000313" key="3">
    <source>
        <dbReference type="Ensembl" id="ENSNFUP00015036236.1"/>
    </source>
</evidence>
<feature type="domain" description="Reverse transcriptase" evidence="2">
    <location>
        <begin position="770"/>
        <end position="1040"/>
    </location>
</feature>
<protein>
    <recommendedName>
        <fullName evidence="2">Reverse transcriptase domain-containing protein</fullName>
    </recommendedName>
</protein>
<dbReference type="CDD" id="cd01650">
    <property type="entry name" value="RT_nLTR_like"/>
    <property type="match status" value="1"/>
</dbReference>
<evidence type="ECO:0000313" key="4">
    <source>
        <dbReference type="Proteomes" id="UP000694548"/>
    </source>
</evidence>
<keyword evidence="4" id="KW-1185">Reference proteome</keyword>
<dbReference type="InterPro" id="IPR005135">
    <property type="entry name" value="Endo/exonuclease/phosphatase"/>
</dbReference>
<evidence type="ECO:0000256" key="1">
    <source>
        <dbReference type="SAM" id="MobiDB-lite"/>
    </source>
</evidence>
<dbReference type="SUPFAM" id="SSF56219">
    <property type="entry name" value="DNase I-like"/>
    <property type="match status" value="1"/>
</dbReference>
<dbReference type="AlphaFoldDB" id="A0A8C6NZW5"/>
<dbReference type="PANTHER" id="PTHR47510:SF3">
    <property type="entry name" value="ENDO_EXONUCLEASE_PHOSPHATASE DOMAIN-CONTAINING PROTEIN"/>
    <property type="match status" value="1"/>
</dbReference>
<dbReference type="SUPFAM" id="SSF56672">
    <property type="entry name" value="DNA/RNA polymerases"/>
    <property type="match status" value="1"/>
</dbReference>
<feature type="region of interest" description="Disordered" evidence="1">
    <location>
        <begin position="78"/>
        <end position="210"/>
    </location>
</feature>
<feature type="compositionally biased region" description="Low complexity" evidence="1">
    <location>
        <begin position="151"/>
        <end position="162"/>
    </location>
</feature>
<dbReference type="InterPro" id="IPR000477">
    <property type="entry name" value="RT_dom"/>
</dbReference>
<dbReference type="Ensembl" id="ENSNFUT00015037835.1">
    <property type="protein sequence ID" value="ENSNFUP00015036236.1"/>
    <property type="gene ID" value="ENSNFUG00015017570.1"/>
</dbReference>
<dbReference type="PANTHER" id="PTHR47510">
    <property type="entry name" value="REVERSE TRANSCRIPTASE DOMAIN-CONTAINING PROTEIN"/>
    <property type="match status" value="1"/>
</dbReference>
<reference evidence="3" key="1">
    <citation type="submission" date="2025-08" db="UniProtKB">
        <authorList>
            <consortium name="Ensembl"/>
        </authorList>
    </citation>
    <scope>IDENTIFICATION</scope>
</reference>
<evidence type="ECO:0000259" key="2">
    <source>
        <dbReference type="PROSITE" id="PS50878"/>
    </source>
</evidence>
<dbReference type="Gene3D" id="3.60.10.10">
    <property type="entry name" value="Endonuclease/exonuclease/phosphatase"/>
    <property type="match status" value="1"/>
</dbReference>